<organism evidence="2 3">
    <name type="scientific">Paramicrobacterium agarici</name>
    <dbReference type="NCBI Taxonomy" id="630514"/>
    <lineage>
        <taxon>Bacteria</taxon>
        <taxon>Bacillati</taxon>
        <taxon>Actinomycetota</taxon>
        <taxon>Actinomycetes</taxon>
        <taxon>Micrococcales</taxon>
        <taxon>Microbacteriaceae</taxon>
        <taxon>Paramicrobacterium</taxon>
    </lineage>
</organism>
<sequence length="89" mass="9997">MSLSPYGYTNVEEVPMFTMREASSIVRELRERRGWSQSELASEARVSRSFIADVEAGKPTVEAAKLFDALQALGFEVALRSLDDGQVRW</sequence>
<protein>
    <submittedName>
        <fullName evidence="2">Y4mF family transcriptional regulator</fullName>
    </submittedName>
</protein>
<dbReference type="PROSITE" id="PS50943">
    <property type="entry name" value="HTH_CROC1"/>
    <property type="match status" value="1"/>
</dbReference>
<feature type="domain" description="HTH cro/C1-type" evidence="1">
    <location>
        <begin position="26"/>
        <end position="80"/>
    </location>
</feature>
<dbReference type="Gene3D" id="1.10.260.40">
    <property type="entry name" value="lambda repressor-like DNA-binding domains"/>
    <property type="match status" value="1"/>
</dbReference>
<accession>A0A2A9DTE7</accession>
<gene>
    <name evidence="2" type="ORF">ATJ78_0780</name>
</gene>
<dbReference type="SMART" id="SM00530">
    <property type="entry name" value="HTH_XRE"/>
    <property type="match status" value="1"/>
</dbReference>
<reference evidence="2 3" key="1">
    <citation type="submission" date="2017-10" db="EMBL/GenBank/DDBJ databases">
        <title>Sequencing the genomes of 1000 actinobacteria strains.</title>
        <authorList>
            <person name="Klenk H.-P."/>
        </authorList>
    </citation>
    <scope>NUCLEOTIDE SEQUENCE [LARGE SCALE GENOMIC DNA]</scope>
    <source>
        <strain evidence="2 3">DSM 21798</strain>
    </source>
</reference>
<comment type="caution">
    <text evidence="2">The sequence shown here is derived from an EMBL/GenBank/DDBJ whole genome shotgun (WGS) entry which is preliminary data.</text>
</comment>
<dbReference type="OrthoDB" id="73827at2"/>
<keyword evidence="3" id="KW-1185">Reference proteome</keyword>
<evidence type="ECO:0000313" key="3">
    <source>
        <dbReference type="Proteomes" id="UP000221369"/>
    </source>
</evidence>
<evidence type="ECO:0000259" key="1">
    <source>
        <dbReference type="PROSITE" id="PS50943"/>
    </source>
</evidence>
<dbReference type="GO" id="GO:0003677">
    <property type="term" value="F:DNA binding"/>
    <property type="evidence" value="ECO:0007669"/>
    <property type="project" value="InterPro"/>
</dbReference>
<dbReference type="InterPro" id="IPR010982">
    <property type="entry name" value="Lambda_DNA-bd_dom_sf"/>
</dbReference>
<evidence type="ECO:0000313" key="2">
    <source>
        <dbReference type="EMBL" id="PFG29864.1"/>
    </source>
</evidence>
<dbReference type="CDD" id="cd00093">
    <property type="entry name" value="HTH_XRE"/>
    <property type="match status" value="1"/>
</dbReference>
<proteinExistence type="predicted"/>
<dbReference type="SUPFAM" id="SSF47413">
    <property type="entry name" value="lambda repressor-like DNA-binding domains"/>
    <property type="match status" value="1"/>
</dbReference>
<name>A0A2A9DTE7_9MICO</name>
<dbReference type="Proteomes" id="UP000221369">
    <property type="component" value="Unassembled WGS sequence"/>
</dbReference>
<dbReference type="AlphaFoldDB" id="A0A2A9DTE7"/>
<dbReference type="InterPro" id="IPR001387">
    <property type="entry name" value="Cro/C1-type_HTH"/>
</dbReference>
<dbReference type="Pfam" id="PF13560">
    <property type="entry name" value="HTH_31"/>
    <property type="match status" value="1"/>
</dbReference>
<dbReference type="EMBL" id="PDJE01000001">
    <property type="protein sequence ID" value="PFG29864.1"/>
    <property type="molecule type" value="Genomic_DNA"/>
</dbReference>